<dbReference type="Gene3D" id="3.40.50.10860">
    <property type="entry name" value="Leucine Dehydrogenase, chain A, domain 1"/>
    <property type="match status" value="1"/>
</dbReference>
<keyword evidence="7 12" id="KW-0521">NADP</keyword>
<evidence type="ECO:0000256" key="12">
    <source>
        <dbReference type="HAMAP-Rule" id="MF_01576"/>
    </source>
</evidence>
<sequence length="280" mass="30073">MTAVVIDGKKKALEIRENLAREIAEAKARPVLAVVQVGDNPASQVYVRNKHKAASEIGMECRISYVPQNAGEADLRDLIIDLNDNFDVNGIIVQLPLPPQFDALQILSMISYHKDVDGFSPYNAGLLQMNNSEAVVAATPGGVYELLKDILGGLSGKHALIIGRSNIVGRPLADLLLNHDCTVTVAHSKTVNLPLLCREADIVIAACGCPRLVKGDWIKPGAAVIDVGINRVDGKLVGDVDFDDVKEKAGFITPVPGGVGPMTVAMLLQNTWRAYLKQHS</sequence>
<dbReference type="GO" id="GO:0009086">
    <property type="term" value="P:methionine biosynthetic process"/>
    <property type="evidence" value="ECO:0007669"/>
    <property type="project" value="UniProtKB-KW"/>
</dbReference>
<dbReference type="PRINTS" id="PR00085">
    <property type="entry name" value="THFDHDRGNASE"/>
</dbReference>
<evidence type="ECO:0000313" key="15">
    <source>
        <dbReference type="EMBL" id="HIU53627.1"/>
    </source>
</evidence>
<dbReference type="InterPro" id="IPR020631">
    <property type="entry name" value="THF_DH/CycHdrlase_NAD-bd_dom"/>
</dbReference>
<comment type="caution">
    <text evidence="15">The sequence shown here is derived from an EMBL/GenBank/DDBJ whole genome shotgun (WGS) entry which is preliminary data.</text>
</comment>
<dbReference type="InterPro" id="IPR020630">
    <property type="entry name" value="THF_DH/CycHdrlase_cat_dom"/>
</dbReference>
<evidence type="ECO:0000259" key="13">
    <source>
        <dbReference type="Pfam" id="PF00763"/>
    </source>
</evidence>
<dbReference type="HAMAP" id="MF_01576">
    <property type="entry name" value="THF_DHG_CYH"/>
    <property type="match status" value="1"/>
</dbReference>
<feature type="domain" description="Tetrahydrofolate dehydrogenase/cyclohydrolase catalytic" evidence="13">
    <location>
        <begin position="6"/>
        <end position="117"/>
    </location>
</feature>
<accession>A0A9D1M4X3</accession>
<dbReference type="InterPro" id="IPR046346">
    <property type="entry name" value="Aminoacid_DH-like_N_sf"/>
</dbReference>
<dbReference type="AlphaFoldDB" id="A0A9D1M4X3"/>
<feature type="binding site" evidence="12">
    <location>
        <begin position="163"/>
        <end position="165"/>
    </location>
    <ligand>
        <name>NADP(+)</name>
        <dbReference type="ChEBI" id="CHEBI:58349"/>
    </ligand>
</feature>
<keyword evidence="10 12" id="KW-0486">Methionine biosynthesis</keyword>
<keyword evidence="9 12" id="KW-0368">Histidine biosynthesis</keyword>
<dbReference type="EC" id="3.5.4.9" evidence="12"/>
<dbReference type="GO" id="GO:0004477">
    <property type="term" value="F:methenyltetrahydrofolate cyclohydrolase activity"/>
    <property type="evidence" value="ECO:0007669"/>
    <property type="project" value="UniProtKB-UniRule"/>
</dbReference>
<feature type="binding site" evidence="12">
    <location>
        <position position="229"/>
    </location>
    <ligand>
        <name>NADP(+)</name>
        <dbReference type="ChEBI" id="CHEBI:58349"/>
    </ligand>
</feature>
<proteinExistence type="inferred from homology"/>
<feature type="domain" description="Tetrahydrofolate dehydrogenase/cyclohydrolase NAD(P)-binding" evidence="14">
    <location>
        <begin position="138"/>
        <end position="278"/>
    </location>
</feature>
<dbReference type="GO" id="GO:0000105">
    <property type="term" value="P:L-histidine biosynthetic process"/>
    <property type="evidence" value="ECO:0007669"/>
    <property type="project" value="UniProtKB-KW"/>
</dbReference>
<keyword evidence="11 12" id="KW-0511">Multifunctional enzyme</keyword>
<comment type="catalytic activity">
    <reaction evidence="12">
        <text>(6R)-5,10-methylene-5,6,7,8-tetrahydrofolate + NADP(+) = (6R)-5,10-methenyltetrahydrofolate + NADPH</text>
        <dbReference type="Rhea" id="RHEA:22812"/>
        <dbReference type="ChEBI" id="CHEBI:15636"/>
        <dbReference type="ChEBI" id="CHEBI:57455"/>
        <dbReference type="ChEBI" id="CHEBI:57783"/>
        <dbReference type="ChEBI" id="CHEBI:58349"/>
        <dbReference type="EC" id="1.5.1.5"/>
    </reaction>
</comment>
<dbReference type="GO" id="GO:0005829">
    <property type="term" value="C:cytosol"/>
    <property type="evidence" value="ECO:0007669"/>
    <property type="project" value="TreeGrafter"/>
</dbReference>
<name>A0A9D1M4X3_9PROT</name>
<dbReference type="EMBL" id="DVNC01000038">
    <property type="protein sequence ID" value="HIU53627.1"/>
    <property type="molecule type" value="Genomic_DNA"/>
</dbReference>
<comment type="subunit">
    <text evidence="2 12">Homodimer.</text>
</comment>
<keyword evidence="8 12" id="KW-0560">Oxidoreductase</keyword>
<keyword evidence="5 12" id="KW-0658">Purine biosynthesis</keyword>
<comment type="function">
    <text evidence="12">Catalyzes the oxidation of 5,10-methylenetetrahydrofolate to 5,10-methenyltetrahydrofolate and then the hydrolysis of 5,10-methenyltetrahydrofolate to 10-formyltetrahydrofolate.</text>
</comment>
<keyword evidence="4 12" id="KW-0028">Amino-acid biosynthesis</keyword>
<evidence type="ECO:0000256" key="3">
    <source>
        <dbReference type="ARBA" id="ARBA00022563"/>
    </source>
</evidence>
<reference evidence="15" key="1">
    <citation type="submission" date="2020-10" db="EMBL/GenBank/DDBJ databases">
        <authorList>
            <person name="Gilroy R."/>
        </authorList>
    </citation>
    <scope>NUCLEOTIDE SEQUENCE</scope>
    <source>
        <strain evidence="15">ChiW3-316</strain>
    </source>
</reference>
<evidence type="ECO:0000256" key="10">
    <source>
        <dbReference type="ARBA" id="ARBA00023167"/>
    </source>
</evidence>
<dbReference type="Gene3D" id="3.40.50.720">
    <property type="entry name" value="NAD(P)-binding Rossmann-like Domain"/>
    <property type="match status" value="1"/>
</dbReference>
<dbReference type="GO" id="GO:0004488">
    <property type="term" value="F:methylenetetrahydrofolate dehydrogenase (NADP+) activity"/>
    <property type="evidence" value="ECO:0007669"/>
    <property type="project" value="UniProtKB-UniRule"/>
</dbReference>
<evidence type="ECO:0000313" key="16">
    <source>
        <dbReference type="Proteomes" id="UP000824107"/>
    </source>
</evidence>
<dbReference type="PROSITE" id="PS00767">
    <property type="entry name" value="THF_DHG_CYH_2"/>
    <property type="match status" value="1"/>
</dbReference>
<dbReference type="FunFam" id="3.40.50.10860:FF:000005">
    <property type="entry name" value="C-1-tetrahydrofolate synthase, cytoplasmic, putative"/>
    <property type="match status" value="1"/>
</dbReference>
<evidence type="ECO:0000256" key="2">
    <source>
        <dbReference type="ARBA" id="ARBA00011738"/>
    </source>
</evidence>
<dbReference type="InterPro" id="IPR036291">
    <property type="entry name" value="NAD(P)-bd_dom_sf"/>
</dbReference>
<evidence type="ECO:0000259" key="14">
    <source>
        <dbReference type="Pfam" id="PF02882"/>
    </source>
</evidence>
<dbReference type="CDD" id="cd01080">
    <property type="entry name" value="NAD_bind_m-THF_DH_Cyclohyd"/>
    <property type="match status" value="1"/>
</dbReference>
<organism evidence="15 16">
    <name type="scientific">Candidatus Scatocola faecipullorum</name>
    <dbReference type="NCBI Taxonomy" id="2840917"/>
    <lineage>
        <taxon>Bacteria</taxon>
        <taxon>Pseudomonadati</taxon>
        <taxon>Pseudomonadota</taxon>
        <taxon>Alphaproteobacteria</taxon>
        <taxon>Rhodospirillales</taxon>
        <taxon>Rhodospirillaceae</taxon>
        <taxon>Rhodospirillaceae incertae sedis</taxon>
        <taxon>Candidatus Scatocola</taxon>
    </lineage>
</organism>
<evidence type="ECO:0000256" key="5">
    <source>
        <dbReference type="ARBA" id="ARBA00022755"/>
    </source>
</evidence>
<comment type="caution">
    <text evidence="12">Lacks conserved residue(s) required for the propagation of feature annotation.</text>
</comment>
<dbReference type="Pfam" id="PF00763">
    <property type="entry name" value="THF_DHG_CYH"/>
    <property type="match status" value="1"/>
</dbReference>
<dbReference type="GO" id="GO:0035999">
    <property type="term" value="P:tetrahydrofolate interconversion"/>
    <property type="evidence" value="ECO:0007669"/>
    <property type="project" value="UniProtKB-UniRule"/>
</dbReference>
<evidence type="ECO:0000256" key="4">
    <source>
        <dbReference type="ARBA" id="ARBA00022605"/>
    </source>
</evidence>
<reference evidence="15" key="2">
    <citation type="journal article" date="2021" name="PeerJ">
        <title>Extensive microbial diversity within the chicken gut microbiome revealed by metagenomics and culture.</title>
        <authorList>
            <person name="Gilroy R."/>
            <person name="Ravi A."/>
            <person name="Getino M."/>
            <person name="Pursley I."/>
            <person name="Horton D.L."/>
            <person name="Alikhan N.F."/>
            <person name="Baker D."/>
            <person name="Gharbi K."/>
            <person name="Hall N."/>
            <person name="Watson M."/>
            <person name="Adriaenssens E.M."/>
            <person name="Foster-Nyarko E."/>
            <person name="Jarju S."/>
            <person name="Secka A."/>
            <person name="Antonio M."/>
            <person name="Oren A."/>
            <person name="Chaudhuri R.R."/>
            <person name="La Ragione R."/>
            <person name="Hildebrand F."/>
            <person name="Pallen M.J."/>
        </authorList>
    </citation>
    <scope>NUCLEOTIDE SEQUENCE</scope>
    <source>
        <strain evidence="15">ChiW3-316</strain>
    </source>
</reference>
<evidence type="ECO:0000256" key="7">
    <source>
        <dbReference type="ARBA" id="ARBA00022857"/>
    </source>
</evidence>
<comment type="pathway">
    <text evidence="1 12">One-carbon metabolism; tetrahydrofolate interconversion.</text>
</comment>
<evidence type="ECO:0000256" key="8">
    <source>
        <dbReference type="ARBA" id="ARBA00023002"/>
    </source>
</evidence>
<gene>
    <name evidence="12" type="primary">folD</name>
    <name evidence="15" type="ORF">IAD20_06060</name>
</gene>
<dbReference type="InterPro" id="IPR020867">
    <property type="entry name" value="THF_DH/CycHdrlase_CS"/>
</dbReference>
<comment type="similarity">
    <text evidence="12">Belongs to the tetrahydrofolate dehydrogenase/cyclohydrolase family.</text>
</comment>
<dbReference type="PANTHER" id="PTHR48099:SF5">
    <property type="entry name" value="C-1-TETRAHYDROFOLATE SYNTHASE, CYTOPLASMIC"/>
    <property type="match status" value="1"/>
</dbReference>
<protein>
    <recommendedName>
        <fullName evidence="12">Bifunctional protein FolD</fullName>
    </recommendedName>
    <domain>
        <recommendedName>
            <fullName evidence="12">Methylenetetrahydrofolate dehydrogenase</fullName>
            <ecNumber evidence="12">1.5.1.5</ecNumber>
        </recommendedName>
    </domain>
    <domain>
        <recommendedName>
            <fullName evidence="12">Methenyltetrahydrofolate cyclohydrolase</fullName>
            <ecNumber evidence="12">3.5.4.9</ecNumber>
        </recommendedName>
    </domain>
</protein>
<dbReference type="PANTHER" id="PTHR48099">
    <property type="entry name" value="C-1-TETRAHYDROFOLATE SYNTHASE, CYTOPLASMIC-RELATED"/>
    <property type="match status" value="1"/>
</dbReference>
<dbReference type="SUPFAM" id="SSF53223">
    <property type="entry name" value="Aminoacid dehydrogenase-like, N-terminal domain"/>
    <property type="match status" value="1"/>
</dbReference>
<dbReference type="Proteomes" id="UP000824107">
    <property type="component" value="Unassembled WGS sequence"/>
</dbReference>
<dbReference type="InterPro" id="IPR000672">
    <property type="entry name" value="THF_DH/CycHdrlase"/>
</dbReference>
<dbReference type="EC" id="1.5.1.5" evidence="12"/>
<evidence type="ECO:0000256" key="11">
    <source>
        <dbReference type="ARBA" id="ARBA00023268"/>
    </source>
</evidence>
<dbReference type="Pfam" id="PF02882">
    <property type="entry name" value="THF_DHG_CYH_C"/>
    <property type="match status" value="1"/>
</dbReference>
<evidence type="ECO:0000256" key="9">
    <source>
        <dbReference type="ARBA" id="ARBA00023102"/>
    </source>
</evidence>
<evidence type="ECO:0000256" key="1">
    <source>
        <dbReference type="ARBA" id="ARBA00004777"/>
    </source>
</evidence>
<dbReference type="SUPFAM" id="SSF51735">
    <property type="entry name" value="NAD(P)-binding Rossmann-fold domains"/>
    <property type="match status" value="1"/>
</dbReference>
<comment type="catalytic activity">
    <reaction evidence="12">
        <text>(6R)-5,10-methenyltetrahydrofolate + H2O = (6R)-10-formyltetrahydrofolate + H(+)</text>
        <dbReference type="Rhea" id="RHEA:23700"/>
        <dbReference type="ChEBI" id="CHEBI:15377"/>
        <dbReference type="ChEBI" id="CHEBI:15378"/>
        <dbReference type="ChEBI" id="CHEBI:57455"/>
        <dbReference type="ChEBI" id="CHEBI:195366"/>
        <dbReference type="EC" id="3.5.4.9"/>
    </reaction>
</comment>
<dbReference type="GO" id="GO:0006164">
    <property type="term" value="P:purine nucleotide biosynthetic process"/>
    <property type="evidence" value="ECO:0007669"/>
    <property type="project" value="UniProtKB-KW"/>
</dbReference>
<evidence type="ECO:0000256" key="6">
    <source>
        <dbReference type="ARBA" id="ARBA00022801"/>
    </source>
</evidence>
<keyword evidence="6 12" id="KW-0378">Hydrolase</keyword>
<dbReference type="FunFam" id="3.40.50.720:FF:000094">
    <property type="entry name" value="Bifunctional protein FolD"/>
    <property type="match status" value="1"/>
</dbReference>
<keyword evidence="3 12" id="KW-0554">One-carbon metabolism</keyword>